<proteinExistence type="predicted"/>
<protein>
    <submittedName>
        <fullName evidence="1">Uncharacterized protein</fullName>
    </submittedName>
</protein>
<name>A0A699WMM6_TANCI</name>
<dbReference type="EMBL" id="BKCJ011700873">
    <property type="protein sequence ID" value="GFD47500.1"/>
    <property type="molecule type" value="Genomic_DNA"/>
</dbReference>
<evidence type="ECO:0000313" key="1">
    <source>
        <dbReference type="EMBL" id="GFD47500.1"/>
    </source>
</evidence>
<comment type="caution">
    <text evidence="1">The sequence shown here is derived from an EMBL/GenBank/DDBJ whole genome shotgun (WGS) entry which is preliminary data.</text>
</comment>
<accession>A0A699WMM6</accession>
<sequence length="54" mass="6303">GYGITDSWDEIVETLQEAPVSTDTELGGYVREFESRVRQEMDEIYTRLDDEQTE</sequence>
<reference evidence="1" key="1">
    <citation type="journal article" date="2019" name="Sci. Rep.">
        <title>Draft genome of Tanacetum cinerariifolium, the natural source of mosquito coil.</title>
        <authorList>
            <person name="Yamashiro T."/>
            <person name="Shiraishi A."/>
            <person name="Satake H."/>
            <person name="Nakayama K."/>
        </authorList>
    </citation>
    <scope>NUCLEOTIDE SEQUENCE</scope>
</reference>
<dbReference type="AlphaFoldDB" id="A0A699WMM6"/>
<gene>
    <name evidence="1" type="ORF">Tci_919469</name>
</gene>
<organism evidence="1">
    <name type="scientific">Tanacetum cinerariifolium</name>
    <name type="common">Dalmatian daisy</name>
    <name type="synonym">Chrysanthemum cinerariifolium</name>
    <dbReference type="NCBI Taxonomy" id="118510"/>
    <lineage>
        <taxon>Eukaryota</taxon>
        <taxon>Viridiplantae</taxon>
        <taxon>Streptophyta</taxon>
        <taxon>Embryophyta</taxon>
        <taxon>Tracheophyta</taxon>
        <taxon>Spermatophyta</taxon>
        <taxon>Magnoliopsida</taxon>
        <taxon>eudicotyledons</taxon>
        <taxon>Gunneridae</taxon>
        <taxon>Pentapetalae</taxon>
        <taxon>asterids</taxon>
        <taxon>campanulids</taxon>
        <taxon>Asterales</taxon>
        <taxon>Asteraceae</taxon>
        <taxon>Asteroideae</taxon>
        <taxon>Anthemideae</taxon>
        <taxon>Anthemidinae</taxon>
        <taxon>Tanacetum</taxon>
    </lineage>
</organism>
<feature type="non-terminal residue" evidence="1">
    <location>
        <position position="1"/>
    </location>
</feature>